<dbReference type="InterPro" id="IPR036412">
    <property type="entry name" value="HAD-like_sf"/>
</dbReference>
<dbReference type="SFLD" id="SFLDG01129">
    <property type="entry name" value="C1.5:_HAD__Beta-PGM__Phosphata"/>
    <property type="match status" value="1"/>
</dbReference>
<organism evidence="5 6">
    <name type="scientific">Paraburkholderia tropica</name>
    <dbReference type="NCBI Taxonomy" id="92647"/>
    <lineage>
        <taxon>Bacteria</taxon>
        <taxon>Pseudomonadati</taxon>
        <taxon>Pseudomonadota</taxon>
        <taxon>Betaproteobacteria</taxon>
        <taxon>Burkholderiales</taxon>
        <taxon>Burkholderiaceae</taxon>
        <taxon>Paraburkholderia</taxon>
    </lineage>
</organism>
<dbReference type="Proteomes" id="UP000183529">
    <property type="component" value="Unassembled WGS sequence"/>
</dbReference>
<proteinExistence type="inferred from homology"/>
<dbReference type="SFLD" id="SFLDS00003">
    <property type="entry name" value="Haloacid_Dehalogenase"/>
    <property type="match status" value="1"/>
</dbReference>
<dbReference type="AlphaFoldDB" id="A0AAQ1JSY9"/>
<evidence type="ECO:0000313" key="6">
    <source>
        <dbReference type="Proteomes" id="UP000183529"/>
    </source>
</evidence>
<name>A0AAQ1JSY9_9BURK</name>
<dbReference type="InterPro" id="IPR006439">
    <property type="entry name" value="HAD-SF_hydro_IA"/>
</dbReference>
<dbReference type="GO" id="GO:0046872">
    <property type="term" value="F:metal ion binding"/>
    <property type="evidence" value="ECO:0007669"/>
    <property type="project" value="UniProtKB-KW"/>
</dbReference>
<sequence>MQATPSGRLPQARFLICDCDGVLIDSEAIAERIIVERLEAFWQRDDIADTVRPLLGMRTRPLLERVADTLGHVIHAETLASIDTAVRRGAVLAPVIEGVDTALGAIALGKACASNSNADYVSSALQRTGLIRHFADRVFTADQVAHPKPAPDVYLAAAHRVGVAPAHCLVVEDSVTGARAAVAAGMTVLGFAGAKHLPGDQIRKLLDAGASLVFERMTQLPSIVASIVDGHSRDSQHIAPHTHQDYA</sequence>
<evidence type="ECO:0000256" key="4">
    <source>
        <dbReference type="ARBA" id="ARBA00022842"/>
    </source>
</evidence>
<dbReference type="PANTHER" id="PTHR46193">
    <property type="entry name" value="6-PHOSPHOGLUCONATE PHOSPHATASE"/>
    <property type="match status" value="1"/>
</dbReference>
<keyword evidence="4" id="KW-0460">Magnesium</keyword>
<comment type="caution">
    <text evidence="5">The sequence shown here is derived from an EMBL/GenBank/DDBJ whole genome shotgun (WGS) entry which is preliminary data.</text>
</comment>
<dbReference type="GO" id="GO:0003824">
    <property type="term" value="F:catalytic activity"/>
    <property type="evidence" value="ECO:0007669"/>
    <property type="project" value="UniProtKB-ARBA"/>
</dbReference>
<dbReference type="InterPro" id="IPR023198">
    <property type="entry name" value="PGP-like_dom2"/>
</dbReference>
<dbReference type="PANTHER" id="PTHR46193:SF10">
    <property type="entry name" value="6-PHOSPHOGLUCONATE PHOSPHATASE"/>
    <property type="match status" value="1"/>
</dbReference>
<evidence type="ECO:0000256" key="1">
    <source>
        <dbReference type="ARBA" id="ARBA00001946"/>
    </source>
</evidence>
<comment type="similarity">
    <text evidence="2">Belongs to the HAD-like hydrolase superfamily. CbbY/CbbZ/Gph/YieH family.</text>
</comment>
<dbReference type="InterPro" id="IPR023214">
    <property type="entry name" value="HAD_sf"/>
</dbReference>
<dbReference type="Gene3D" id="3.40.50.1000">
    <property type="entry name" value="HAD superfamily/HAD-like"/>
    <property type="match status" value="1"/>
</dbReference>
<dbReference type="EMBL" id="FNZM01000003">
    <property type="protein sequence ID" value="SEJ27293.1"/>
    <property type="molecule type" value="Genomic_DNA"/>
</dbReference>
<accession>A0AAQ1JSY9</accession>
<dbReference type="Pfam" id="PF00702">
    <property type="entry name" value="Hydrolase"/>
    <property type="match status" value="1"/>
</dbReference>
<comment type="cofactor">
    <cofactor evidence="1">
        <name>Mg(2+)</name>
        <dbReference type="ChEBI" id="CHEBI:18420"/>
    </cofactor>
</comment>
<dbReference type="NCBIfam" id="TIGR01509">
    <property type="entry name" value="HAD-SF-IA-v3"/>
    <property type="match status" value="1"/>
</dbReference>
<keyword evidence="3" id="KW-0479">Metal-binding</keyword>
<evidence type="ECO:0000313" key="5">
    <source>
        <dbReference type="EMBL" id="SEJ27293.1"/>
    </source>
</evidence>
<gene>
    <name evidence="5" type="ORF">SAMN05216550_103411</name>
</gene>
<dbReference type="RefSeq" id="WP_074982139.1">
    <property type="nucleotide sequence ID" value="NZ_CADFGN010000001.1"/>
</dbReference>
<dbReference type="SUPFAM" id="SSF56784">
    <property type="entry name" value="HAD-like"/>
    <property type="match status" value="1"/>
</dbReference>
<evidence type="ECO:0000256" key="3">
    <source>
        <dbReference type="ARBA" id="ARBA00022723"/>
    </source>
</evidence>
<dbReference type="InterPro" id="IPR051600">
    <property type="entry name" value="Beta-PGM-like"/>
</dbReference>
<reference evidence="5 6" key="1">
    <citation type="submission" date="2016-10" db="EMBL/GenBank/DDBJ databases">
        <authorList>
            <person name="Varghese N."/>
            <person name="Submissions S."/>
        </authorList>
    </citation>
    <scope>NUCLEOTIDE SEQUENCE [LARGE SCALE GENOMIC DNA]</scope>
    <source>
        <strain evidence="5 6">LMG 22274</strain>
    </source>
</reference>
<dbReference type="Gene3D" id="1.10.150.240">
    <property type="entry name" value="Putative phosphatase, domain 2"/>
    <property type="match status" value="1"/>
</dbReference>
<protein>
    <submittedName>
        <fullName evidence="5">Haloacid dehalogenase superfamily, subfamily IA, variant 3 with third motif having DD or ED</fullName>
    </submittedName>
</protein>
<evidence type="ECO:0000256" key="2">
    <source>
        <dbReference type="ARBA" id="ARBA00006171"/>
    </source>
</evidence>